<accession>A0A1G9FAK9</accession>
<evidence type="ECO:0000313" key="12">
    <source>
        <dbReference type="Proteomes" id="UP000199555"/>
    </source>
</evidence>
<protein>
    <recommendedName>
        <fullName evidence="2">prephenate dehydratase</fullName>
        <ecNumber evidence="2">4.2.1.51</ecNumber>
    </recommendedName>
</protein>
<dbReference type="UniPathway" id="UPA00121">
    <property type="reaction ID" value="UER00345"/>
</dbReference>
<dbReference type="CDD" id="cd13631">
    <property type="entry name" value="PBP2_Ct-PDT_like"/>
    <property type="match status" value="1"/>
</dbReference>
<dbReference type="PANTHER" id="PTHR21022:SF19">
    <property type="entry name" value="PREPHENATE DEHYDRATASE-RELATED"/>
    <property type="match status" value="1"/>
</dbReference>
<sequence length="302" mass="32920">MTDLSPSVAPTPGTAVSGKIAFQGEPGAYSHEACRRARPGMEAMPCATFEDTVEACRSGAADLAMLPVENSTYGRVADIHHLLPESGLHIVDETFVRVHISLLGVRGARLEDITEAMSHTVLLGQCRNFLRRHNIRTITGPDTAGSALMVAQAGERQRAALASPLAGEIYGLDSLAEQIEDRQNNTTRFLIMAREPDYARRPNRDGHGKMLTSFVFRVRNIPAALYKAMGGFATNGVNMTKLESYMVDGNFTATQFYADIEGHPEDPAVARALDELRYFTSVLTILGVYPADPLRAEQRAGR</sequence>
<dbReference type="AlphaFoldDB" id="A0A1G9FAK9"/>
<dbReference type="InterPro" id="IPR002912">
    <property type="entry name" value="ACT_dom"/>
</dbReference>
<evidence type="ECO:0000259" key="9">
    <source>
        <dbReference type="PROSITE" id="PS51171"/>
    </source>
</evidence>
<evidence type="ECO:0000256" key="1">
    <source>
        <dbReference type="ARBA" id="ARBA00004741"/>
    </source>
</evidence>
<evidence type="ECO:0000256" key="7">
    <source>
        <dbReference type="ARBA" id="ARBA00047848"/>
    </source>
</evidence>
<keyword evidence="3" id="KW-0028">Amino-acid biosynthesis</keyword>
<keyword evidence="4" id="KW-0057">Aromatic amino acid biosynthesis</keyword>
<dbReference type="OrthoDB" id="9802281at2"/>
<organism evidence="11 12">
    <name type="scientific">Paracoccus chinensis</name>
    <dbReference type="NCBI Taxonomy" id="525640"/>
    <lineage>
        <taxon>Bacteria</taxon>
        <taxon>Pseudomonadati</taxon>
        <taxon>Pseudomonadota</taxon>
        <taxon>Alphaproteobacteria</taxon>
        <taxon>Rhodobacterales</taxon>
        <taxon>Paracoccaceae</taxon>
        <taxon>Paracoccus</taxon>
    </lineage>
</organism>
<gene>
    <name evidence="11" type="ORF">SAMN04487971_103302</name>
</gene>
<dbReference type="Proteomes" id="UP000199555">
    <property type="component" value="Unassembled WGS sequence"/>
</dbReference>
<dbReference type="PANTHER" id="PTHR21022">
    <property type="entry name" value="PREPHENATE DEHYDRATASE P PROTEIN"/>
    <property type="match status" value="1"/>
</dbReference>
<dbReference type="SUPFAM" id="SSF53850">
    <property type="entry name" value="Periplasmic binding protein-like II"/>
    <property type="match status" value="1"/>
</dbReference>
<comment type="pathway">
    <text evidence="1">Amino-acid biosynthesis; L-phenylalanine biosynthesis; phenylpyruvate from prephenate: step 1/1.</text>
</comment>
<dbReference type="Gene3D" id="3.40.190.10">
    <property type="entry name" value="Periplasmic binding protein-like II"/>
    <property type="match status" value="2"/>
</dbReference>
<dbReference type="PROSITE" id="PS51171">
    <property type="entry name" value="PREPHENATE_DEHYDR_3"/>
    <property type="match status" value="1"/>
</dbReference>
<comment type="catalytic activity">
    <reaction evidence="7">
        <text>prephenate + H(+) = 3-phenylpyruvate + CO2 + H2O</text>
        <dbReference type="Rhea" id="RHEA:21648"/>
        <dbReference type="ChEBI" id="CHEBI:15377"/>
        <dbReference type="ChEBI" id="CHEBI:15378"/>
        <dbReference type="ChEBI" id="CHEBI:16526"/>
        <dbReference type="ChEBI" id="CHEBI:18005"/>
        <dbReference type="ChEBI" id="CHEBI:29934"/>
        <dbReference type="EC" id="4.2.1.51"/>
    </reaction>
</comment>
<proteinExistence type="predicted"/>
<dbReference type="Pfam" id="PF00800">
    <property type="entry name" value="PDT"/>
    <property type="match status" value="1"/>
</dbReference>
<keyword evidence="12" id="KW-1185">Reference proteome</keyword>
<dbReference type="STRING" id="525640.SAMN04487971_103302"/>
<dbReference type="Gene3D" id="3.30.70.260">
    <property type="match status" value="1"/>
</dbReference>
<evidence type="ECO:0000256" key="6">
    <source>
        <dbReference type="ARBA" id="ARBA00023239"/>
    </source>
</evidence>
<dbReference type="GO" id="GO:0004664">
    <property type="term" value="F:prephenate dehydratase activity"/>
    <property type="evidence" value="ECO:0007669"/>
    <property type="project" value="UniProtKB-EC"/>
</dbReference>
<evidence type="ECO:0000256" key="5">
    <source>
        <dbReference type="ARBA" id="ARBA00023222"/>
    </source>
</evidence>
<name>A0A1G9FAK9_9RHOB</name>
<keyword evidence="5" id="KW-0584">Phenylalanine biosynthesis</keyword>
<evidence type="ECO:0000259" key="10">
    <source>
        <dbReference type="PROSITE" id="PS51671"/>
    </source>
</evidence>
<evidence type="ECO:0000256" key="4">
    <source>
        <dbReference type="ARBA" id="ARBA00023141"/>
    </source>
</evidence>
<dbReference type="EMBL" id="FNGE01000003">
    <property type="protein sequence ID" value="SDK85429.1"/>
    <property type="molecule type" value="Genomic_DNA"/>
</dbReference>
<dbReference type="RefSeq" id="WP_090753623.1">
    <property type="nucleotide sequence ID" value="NZ_FNGE01000003.1"/>
</dbReference>
<feature type="site" description="Essential for prephenate dehydratase activity" evidence="8">
    <location>
        <position position="187"/>
    </location>
</feature>
<dbReference type="InterPro" id="IPR001086">
    <property type="entry name" value="Preph_deHydtase"/>
</dbReference>
<evidence type="ECO:0000313" key="11">
    <source>
        <dbReference type="EMBL" id="SDK85429.1"/>
    </source>
</evidence>
<dbReference type="EC" id="4.2.1.51" evidence="2"/>
<dbReference type="InterPro" id="IPR008242">
    <property type="entry name" value="Chor_mutase/pphenate_deHydtase"/>
</dbReference>
<feature type="domain" description="ACT" evidence="10">
    <location>
        <begin position="213"/>
        <end position="290"/>
    </location>
</feature>
<reference evidence="12" key="1">
    <citation type="submission" date="2016-10" db="EMBL/GenBank/DDBJ databases">
        <authorList>
            <person name="Varghese N."/>
            <person name="Submissions S."/>
        </authorList>
    </citation>
    <scope>NUCLEOTIDE SEQUENCE [LARGE SCALE GENOMIC DNA]</scope>
    <source>
        <strain evidence="12">CGMCC 1.7655</strain>
    </source>
</reference>
<feature type="domain" description="Prephenate dehydratase" evidence="9">
    <location>
        <begin position="19"/>
        <end position="194"/>
    </location>
</feature>
<evidence type="ECO:0000256" key="8">
    <source>
        <dbReference type="PIRSR" id="PIRSR001500-2"/>
    </source>
</evidence>
<dbReference type="PROSITE" id="PS00857">
    <property type="entry name" value="PREPHENATE_DEHYDR_1"/>
    <property type="match status" value="1"/>
</dbReference>
<dbReference type="GO" id="GO:0005737">
    <property type="term" value="C:cytoplasm"/>
    <property type="evidence" value="ECO:0007669"/>
    <property type="project" value="TreeGrafter"/>
</dbReference>
<dbReference type="NCBIfam" id="NF008866">
    <property type="entry name" value="PRK11899.1"/>
    <property type="match status" value="1"/>
</dbReference>
<dbReference type="GO" id="GO:0009094">
    <property type="term" value="P:L-phenylalanine biosynthetic process"/>
    <property type="evidence" value="ECO:0007669"/>
    <property type="project" value="UniProtKB-UniPathway"/>
</dbReference>
<dbReference type="SUPFAM" id="SSF55021">
    <property type="entry name" value="ACT-like"/>
    <property type="match status" value="1"/>
</dbReference>
<dbReference type="InterPro" id="IPR045865">
    <property type="entry name" value="ACT-like_dom_sf"/>
</dbReference>
<evidence type="ECO:0000256" key="2">
    <source>
        <dbReference type="ARBA" id="ARBA00013147"/>
    </source>
</evidence>
<dbReference type="PIRSF" id="PIRSF001500">
    <property type="entry name" value="Chor_mut_pdt_Ppr"/>
    <property type="match status" value="1"/>
</dbReference>
<dbReference type="CDD" id="cd04905">
    <property type="entry name" value="ACT_CM-PDT"/>
    <property type="match status" value="1"/>
</dbReference>
<dbReference type="InterPro" id="IPR018528">
    <property type="entry name" value="Preph_deHydtase_CS"/>
</dbReference>
<keyword evidence="6" id="KW-0456">Lyase</keyword>
<dbReference type="PROSITE" id="PS51671">
    <property type="entry name" value="ACT"/>
    <property type="match status" value="1"/>
</dbReference>
<evidence type="ECO:0000256" key="3">
    <source>
        <dbReference type="ARBA" id="ARBA00022605"/>
    </source>
</evidence>